<comment type="caution">
    <text evidence="2">The sequence shown here is derived from an EMBL/GenBank/DDBJ whole genome shotgun (WGS) entry which is preliminary data.</text>
</comment>
<protein>
    <submittedName>
        <fullName evidence="2">Uncharacterized protein</fullName>
    </submittedName>
</protein>
<dbReference type="EMBL" id="BAABKX010000008">
    <property type="protein sequence ID" value="GAA5051349.1"/>
    <property type="molecule type" value="Genomic_DNA"/>
</dbReference>
<gene>
    <name evidence="2" type="ORF">GCM10025751_26410</name>
</gene>
<reference evidence="2 3" key="1">
    <citation type="journal article" date="2019" name="Int. J. Syst. Evol. Microbiol.">
        <title>The Global Catalogue of Microorganisms (GCM) 10K type strain sequencing project: providing services to taxonomists for standard genome sequencing and annotation.</title>
        <authorList>
            <consortium name="The Broad Institute Genomics Platform"/>
            <consortium name="The Broad Institute Genome Sequencing Center for Infectious Disease"/>
            <person name="Wu L."/>
            <person name="Ma J."/>
        </authorList>
    </citation>
    <scope>NUCLEOTIDE SEQUENCE [LARGE SCALE GENOMIC DNA]</scope>
    <source>
        <strain evidence="2 3">JCM 17504</strain>
    </source>
</reference>
<feature type="compositionally biased region" description="Polar residues" evidence="1">
    <location>
        <begin position="1"/>
        <end position="14"/>
    </location>
</feature>
<name>A0AAV3UI84_9EURY</name>
<sequence length="95" mass="11103">MREQPMSRSRQNMPKSPHEYLPPTCDITVEELISIAKDATTLYDVCQQTRLSRHTVRKVLRASKQYHEVEFGFGNDAESAITRIEHLREKMERGK</sequence>
<dbReference type="Proteomes" id="UP001501729">
    <property type="component" value="Unassembled WGS sequence"/>
</dbReference>
<feature type="region of interest" description="Disordered" evidence="1">
    <location>
        <begin position="1"/>
        <end position="22"/>
    </location>
</feature>
<keyword evidence="3" id="KW-1185">Reference proteome</keyword>
<organism evidence="2 3">
    <name type="scientific">Haladaptatus pallidirubidus</name>
    <dbReference type="NCBI Taxonomy" id="1008152"/>
    <lineage>
        <taxon>Archaea</taxon>
        <taxon>Methanobacteriati</taxon>
        <taxon>Methanobacteriota</taxon>
        <taxon>Stenosarchaea group</taxon>
        <taxon>Halobacteria</taxon>
        <taxon>Halobacteriales</taxon>
        <taxon>Haladaptataceae</taxon>
        <taxon>Haladaptatus</taxon>
    </lineage>
</organism>
<evidence type="ECO:0000256" key="1">
    <source>
        <dbReference type="SAM" id="MobiDB-lite"/>
    </source>
</evidence>
<accession>A0AAV3UI84</accession>
<dbReference type="AlphaFoldDB" id="A0AAV3UI84"/>
<proteinExistence type="predicted"/>
<evidence type="ECO:0000313" key="3">
    <source>
        <dbReference type="Proteomes" id="UP001501729"/>
    </source>
</evidence>
<evidence type="ECO:0000313" key="2">
    <source>
        <dbReference type="EMBL" id="GAA5051349.1"/>
    </source>
</evidence>